<dbReference type="EMBL" id="CAJNJA010055099">
    <property type="protein sequence ID" value="CAE7854484.1"/>
    <property type="molecule type" value="Genomic_DNA"/>
</dbReference>
<feature type="region of interest" description="Disordered" evidence="1">
    <location>
        <begin position="1"/>
        <end position="35"/>
    </location>
</feature>
<protein>
    <submittedName>
        <fullName evidence="2">CACNA1I protein</fullName>
    </submittedName>
</protein>
<feature type="compositionally biased region" description="Low complexity" evidence="1">
    <location>
        <begin position="10"/>
        <end position="22"/>
    </location>
</feature>
<dbReference type="Proteomes" id="UP000601435">
    <property type="component" value="Unassembled WGS sequence"/>
</dbReference>
<sequence>MDVAAGRRPSSQSSSQTSKTASVRPSSQPVRSASLPALARPVIEAQAGHPRNLVPVPHQERGTGPGACICDRRLFPPKSKVVKPCECQRTCTCGAGQYLPPFAQRGKICLCRKSKGNVYNAEVYSALQTRGGALWERLGSEARSLREREGFEKRMQKPSLQACQLCMRHWWKPTSVPKPLQGVLVVNIATIESALTEDMPVVVLNVANSGKTKTRFSTAQYVTIHWWIPRSVSKLLPSGPVVNIAIILSALAECVPGI</sequence>
<evidence type="ECO:0000313" key="3">
    <source>
        <dbReference type="Proteomes" id="UP000601435"/>
    </source>
</evidence>
<dbReference type="OrthoDB" id="10414656at2759"/>
<organism evidence="2 3">
    <name type="scientific">Symbiodinium necroappetens</name>
    <dbReference type="NCBI Taxonomy" id="1628268"/>
    <lineage>
        <taxon>Eukaryota</taxon>
        <taxon>Sar</taxon>
        <taxon>Alveolata</taxon>
        <taxon>Dinophyceae</taxon>
        <taxon>Suessiales</taxon>
        <taxon>Symbiodiniaceae</taxon>
        <taxon>Symbiodinium</taxon>
    </lineage>
</organism>
<comment type="caution">
    <text evidence="2">The sequence shown here is derived from an EMBL/GenBank/DDBJ whole genome shotgun (WGS) entry which is preliminary data.</text>
</comment>
<dbReference type="AlphaFoldDB" id="A0A813A638"/>
<gene>
    <name evidence="2" type="primary">CACNA1I</name>
    <name evidence="2" type="ORF">SNEC2469_LOCUS26745</name>
</gene>
<evidence type="ECO:0000256" key="1">
    <source>
        <dbReference type="SAM" id="MobiDB-lite"/>
    </source>
</evidence>
<evidence type="ECO:0000313" key="2">
    <source>
        <dbReference type="EMBL" id="CAE7854484.1"/>
    </source>
</evidence>
<keyword evidence="3" id="KW-1185">Reference proteome</keyword>
<name>A0A813A638_9DINO</name>
<accession>A0A813A638</accession>
<proteinExistence type="predicted"/>
<reference evidence="2" key="1">
    <citation type="submission" date="2021-02" db="EMBL/GenBank/DDBJ databases">
        <authorList>
            <person name="Dougan E. K."/>
            <person name="Rhodes N."/>
            <person name="Thang M."/>
            <person name="Chan C."/>
        </authorList>
    </citation>
    <scope>NUCLEOTIDE SEQUENCE</scope>
</reference>